<dbReference type="Gene3D" id="3.40.50.1110">
    <property type="entry name" value="SGNH hydrolase"/>
    <property type="match status" value="1"/>
</dbReference>
<name>A0A8S5M1G1_9CAUD</name>
<sequence>MEDRKDICEGYERDSVQQLDKLAKDKNERFPIYPLTYIQAVYDARTKERLDSILWKCNNVYLPWMGSAGDTRIQLPFWMRRKGIIITYKNLDEETITEKLTYDLCIADDFFRLDSSWTRITDALPVGGNITIGSNGNWFQDGVDTGFKAQGPKGDNGLTPMLRTVNNKLRYSYDGEVWNEISEYIAAWFRYQDNKIQISRDQKTWSDLSKPFTQDLYIKGYVATSSALPSTGVKQGDIYMVGPTYAAEDTEHKNPIYRMYVYNDSGWVDNGVFQSIAAGVVQTIGNSETEVMSQKAVSSIVGLDTYPVFSDTKPYVKGEIVNYGGLLYEFTADHEAGAWIGTDARETSLRKEIDRSIFTTSISINYSGIYIDRYGKFIRGIVGYNNIGVSNFIQIPSSRVDIQNIRVIETNHLGENTYIVAHLYDSRFNFLGYLTRSYSVFKAEVSISFDKSEAVAVNPNAFYFVVHLTPGRNVNIITDDDIVIASQAHRIEPLFNSQYFYNQFGGDYIVPGNYIQHFTNSNNGVTKFIQLVDKAKIGGIRASSICCVYDKNGIASYVYAMIYDVSFKFLGWLSTDSVTERLDLDIDLTKIRESFPGARFMLANVNRDSGFYVTGGYNCETSFFDIHAYKAITIDDVDDSNKGKCINKGNYEVEASDSCFISPYYKILGYNEIANVFFYYYNNNSEDDTNSSIFLYDRQCNFLGFIKFERDGFSNSEANIKWNIHFSKQDAKNIHEDAYYYRFNASSISNPCVIGNTPSWDADKISKTYRMSFNSSIAINCSNNYIDLQGKIIEGLRGYKYRGYSKFIEIDDNITIKGYSIVGNNKVSDTSFATVFLYDSNFNYVGYLTDDAKEGRDTDTERTIFLEECLSVSAAAKYFRVNTCADVDFILDAPTTVSVIDSQEIIENKVYPLITEGKEGIEIGNVAGQIRVPSIKNRNKSEVLNLLFIGSSFLVNTWWYLNYLLKEAGINANICCFYQGGAPFSSWLNAYDSNASIECYNSSNGSDFSRKDKPFKDTLESGDWDLITIQNGAVSSRDWNSFSSTWSKMVSIIRRNSKPTTLIAFNCAWVPPIDGDLRPYENTREGQKMFQQDIYDNYKRFSVLSGIPYCVPTGATVWAMRNNSSLEDSDDLSPDNLHLKNGLPIYATASTWFETFIPEMYNVSINDIDWLPTEDTPKNIINTTGFVPISTDQKKLIVEIVKLSASDRYGFSVL</sequence>
<reference evidence="1" key="1">
    <citation type="journal article" date="2021" name="Proc. Natl. Acad. Sci. U.S.A.">
        <title>A Catalog of Tens of Thousands of Viruses from Human Metagenomes Reveals Hidden Associations with Chronic Diseases.</title>
        <authorList>
            <person name="Tisza M.J."/>
            <person name="Buck C.B."/>
        </authorList>
    </citation>
    <scope>NUCLEOTIDE SEQUENCE</scope>
    <source>
        <strain evidence="1">CtIi96</strain>
    </source>
</reference>
<accession>A0A8S5M1G1</accession>
<dbReference type="EMBL" id="BK014795">
    <property type="protein sequence ID" value="DAD76068.1"/>
    <property type="molecule type" value="Genomic_DNA"/>
</dbReference>
<dbReference type="InterPro" id="IPR036514">
    <property type="entry name" value="SGNH_hydro_sf"/>
</dbReference>
<evidence type="ECO:0000313" key="1">
    <source>
        <dbReference type="EMBL" id="DAD76068.1"/>
    </source>
</evidence>
<protein>
    <submittedName>
        <fullName evidence="1">Uncharacterized protein</fullName>
    </submittedName>
</protein>
<proteinExistence type="predicted"/>
<organism evidence="1">
    <name type="scientific">Podoviridae sp. ctIi96</name>
    <dbReference type="NCBI Taxonomy" id="2826550"/>
    <lineage>
        <taxon>Viruses</taxon>
        <taxon>Duplodnaviria</taxon>
        <taxon>Heunggongvirae</taxon>
        <taxon>Uroviricota</taxon>
        <taxon>Caudoviricetes</taxon>
    </lineage>
</organism>